<accession>A0A438G8D6</accession>
<gene>
    <name evidence="2" type="ORF">CK203_062847</name>
</gene>
<dbReference type="EMBL" id="QGNW01000535">
    <property type="protein sequence ID" value="RVW68418.1"/>
    <property type="molecule type" value="Genomic_DNA"/>
</dbReference>
<evidence type="ECO:0000313" key="2">
    <source>
        <dbReference type="EMBL" id="RVW68418.1"/>
    </source>
</evidence>
<dbReference type="Proteomes" id="UP000288805">
    <property type="component" value="Unassembled WGS sequence"/>
</dbReference>
<protein>
    <submittedName>
        <fullName evidence="2">Uncharacterized protein</fullName>
    </submittedName>
</protein>
<sequence length="239" mass="26633">MGVEARFDDSEPLPCHVYLTKLSLMILGHFLVMNIPCKLEGVDFYVNDRLGPNGYHPHRFGIWPHAPSAKPNINSAIHLAASQRRWASKARTAEDDSKISIGPQRGGEMEEDEKDSGIVYHGPISSTGAVASSVIFLSASTTAALHWFVSPYVHKLRWQPGSDTFEVEMMSWLATYLPKDSKIGGRKGSHRAIEDIMFKDVGKDEDVDVMIDDNGEDGYEDNVEGNCEDVDENEELAHW</sequence>
<proteinExistence type="predicted"/>
<dbReference type="PANTHER" id="PTHR13281:SF0">
    <property type="entry name" value="TRANSMEMBRANE PROTEIN 70, MITOCHONDRIAL"/>
    <property type="match status" value="1"/>
</dbReference>
<organism evidence="2 3">
    <name type="scientific">Vitis vinifera</name>
    <name type="common">Grape</name>
    <dbReference type="NCBI Taxonomy" id="29760"/>
    <lineage>
        <taxon>Eukaryota</taxon>
        <taxon>Viridiplantae</taxon>
        <taxon>Streptophyta</taxon>
        <taxon>Embryophyta</taxon>
        <taxon>Tracheophyta</taxon>
        <taxon>Spermatophyta</taxon>
        <taxon>Magnoliopsida</taxon>
        <taxon>eudicotyledons</taxon>
        <taxon>Gunneridae</taxon>
        <taxon>Pentapetalae</taxon>
        <taxon>rosids</taxon>
        <taxon>Vitales</taxon>
        <taxon>Vitaceae</taxon>
        <taxon>Viteae</taxon>
        <taxon>Vitis</taxon>
    </lineage>
</organism>
<comment type="caution">
    <text evidence="2">The sequence shown here is derived from an EMBL/GenBank/DDBJ whole genome shotgun (WGS) entry which is preliminary data.</text>
</comment>
<dbReference type="AlphaFoldDB" id="A0A438G8D6"/>
<dbReference type="InterPro" id="IPR009724">
    <property type="entry name" value="TMEM70"/>
</dbReference>
<evidence type="ECO:0000256" key="1">
    <source>
        <dbReference type="SAM" id="MobiDB-lite"/>
    </source>
</evidence>
<reference evidence="2 3" key="1">
    <citation type="journal article" date="2018" name="PLoS Genet.">
        <title>Population sequencing reveals clonal diversity and ancestral inbreeding in the grapevine cultivar Chardonnay.</title>
        <authorList>
            <person name="Roach M.J."/>
            <person name="Johnson D.L."/>
            <person name="Bohlmann J."/>
            <person name="van Vuuren H.J."/>
            <person name="Jones S.J."/>
            <person name="Pretorius I.S."/>
            <person name="Schmidt S.A."/>
            <person name="Borneman A.R."/>
        </authorList>
    </citation>
    <scope>NUCLEOTIDE SEQUENCE [LARGE SCALE GENOMIC DNA]</scope>
    <source>
        <strain evidence="3">cv. Chardonnay</strain>
        <tissue evidence="2">Leaf</tissue>
    </source>
</reference>
<name>A0A438G8D6_VITVI</name>
<feature type="region of interest" description="Disordered" evidence="1">
    <location>
        <begin position="89"/>
        <end position="111"/>
    </location>
</feature>
<dbReference type="PANTHER" id="PTHR13281">
    <property type="entry name" value="TRANSMEMBRANE PROTEIN 70, MITOCHONDRIAL"/>
    <property type="match status" value="1"/>
</dbReference>
<evidence type="ECO:0000313" key="3">
    <source>
        <dbReference type="Proteomes" id="UP000288805"/>
    </source>
</evidence>